<evidence type="ECO:0000313" key="2">
    <source>
        <dbReference type="EMBL" id="MEQ2487258.1"/>
    </source>
</evidence>
<dbReference type="GO" id="GO:0016757">
    <property type="term" value="F:glycosyltransferase activity"/>
    <property type="evidence" value="ECO:0007669"/>
    <property type="project" value="UniProtKB-KW"/>
</dbReference>
<comment type="caution">
    <text evidence="2">The sequence shown here is derived from an EMBL/GenBank/DDBJ whole genome shotgun (WGS) entry which is preliminary data.</text>
</comment>
<dbReference type="EMBL" id="JBBNFP010000038">
    <property type="protein sequence ID" value="MEQ2487258.1"/>
    <property type="molecule type" value="Genomic_DNA"/>
</dbReference>
<dbReference type="SUPFAM" id="SSF53448">
    <property type="entry name" value="Nucleotide-diphospho-sugar transferases"/>
    <property type="match status" value="1"/>
</dbReference>
<accession>A0ABV1FS69</accession>
<dbReference type="InterPro" id="IPR001173">
    <property type="entry name" value="Glyco_trans_2-like"/>
</dbReference>
<dbReference type="Pfam" id="PF00535">
    <property type="entry name" value="Glycos_transf_2"/>
    <property type="match status" value="1"/>
</dbReference>
<name>A0ABV1FS69_9BACT</name>
<keyword evidence="3" id="KW-1185">Reference proteome</keyword>
<dbReference type="CDD" id="cd00761">
    <property type="entry name" value="Glyco_tranf_GTA_type"/>
    <property type="match status" value="1"/>
</dbReference>
<evidence type="ECO:0000313" key="3">
    <source>
        <dbReference type="Proteomes" id="UP001487296"/>
    </source>
</evidence>
<dbReference type="EC" id="2.4.-.-" evidence="2"/>
<dbReference type="PANTHER" id="PTHR22916">
    <property type="entry name" value="GLYCOSYLTRANSFERASE"/>
    <property type="match status" value="1"/>
</dbReference>
<feature type="domain" description="Glycosyltransferase 2-like" evidence="1">
    <location>
        <begin position="6"/>
        <end position="138"/>
    </location>
</feature>
<dbReference type="RefSeq" id="WP_215760337.1">
    <property type="nucleotide sequence ID" value="NZ_JAHKBE010000039.1"/>
</dbReference>
<organism evidence="2 3">
    <name type="scientific">Hallella faecis</name>
    <dbReference type="NCBI Taxonomy" id="2841596"/>
    <lineage>
        <taxon>Bacteria</taxon>
        <taxon>Pseudomonadati</taxon>
        <taxon>Bacteroidota</taxon>
        <taxon>Bacteroidia</taxon>
        <taxon>Bacteroidales</taxon>
        <taxon>Prevotellaceae</taxon>
        <taxon>Hallella</taxon>
    </lineage>
</organism>
<evidence type="ECO:0000259" key="1">
    <source>
        <dbReference type="Pfam" id="PF00535"/>
    </source>
</evidence>
<sequence>MEKLLSIIIPIYKVEEYIGQCLESVLIPDVSLRERIEVVAVNDGTPDHSADMAKEYVEKYPSIFTVIDKENGGHGSAFNEGLRHATGKYLKFIDSDDWFDTAALERLMKFLENSDVDLVLNPFNYFLVESKEYKLIPIKNMPYGELMSMDEYDFINSGNRQNLTVFHSATYKTSLLQKYAPFFAEKVFYDDIALRFVPIALCDNFIAFDYPIYNYRVGRVGQTITYENKKKHAADVNKVVACTIDFLCRCKSYQDKPRAKYIRHLLSRMIYFQIESISRMHYAESRQILEDYRHVLVPAKGMYDKYRRHKVFDVLPFPLFFGLYRLYDLILYKDKI</sequence>
<reference evidence="2 3" key="1">
    <citation type="submission" date="2024-04" db="EMBL/GenBank/DDBJ databases">
        <title>Human intestinal bacterial collection.</title>
        <authorList>
            <person name="Pauvert C."/>
            <person name="Hitch T.C.A."/>
            <person name="Clavel T."/>
        </authorList>
    </citation>
    <scope>NUCLEOTIDE SEQUENCE [LARGE SCALE GENOMIC DNA]</scope>
    <source>
        <strain evidence="2 3">CLA-AA-H145</strain>
    </source>
</reference>
<keyword evidence="2" id="KW-0328">Glycosyltransferase</keyword>
<dbReference type="InterPro" id="IPR029044">
    <property type="entry name" value="Nucleotide-diphossugar_trans"/>
</dbReference>
<protein>
    <submittedName>
        <fullName evidence="2">Glycosyltransferase family 2 protein</fullName>
        <ecNumber evidence="2">2.4.-.-</ecNumber>
    </submittedName>
</protein>
<keyword evidence="2" id="KW-0808">Transferase</keyword>
<proteinExistence type="predicted"/>
<dbReference type="PANTHER" id="PTHR22916:SF3">
    <property type="entry name" value="UDP-GLCNAC:BETAGAL BETA-1,3-N-ACETYLGLUCOSAMINYLTRANSFERASE-LIKE PROTEIN 1"/>
    <property type="match status" value="1"/>
</dbReference>
<dbReference type="Gene3D" id="3.90.550.10">
    <property type="entry name" value="Spore Coat Polysaccharide Biosynthesis Protein SpsA, Chain A"/>
    <property type="match status" value="1"/>
</dbReference>
<gene>
    <name evidence="2" type="ORF">AAAT34_09375</name>
</gene>
<dbReference type="Proteomes" id="UP001487296">
    <property type="component" value="Unassembled WGS sequence"/>
</dbReference>